<evidence type="ECO:0008006" key="4">
    <source>
        <dbReference type="Google" id="ProtNLM"/>
    </source>
</evidence>
<dbReference type="Proteomes" id="UP001378960">
    <property type="component" value="Unassembled WGS sequence"/>
</dbReference>
<keyword evidence="3" id="KW-1185">Reference proteome</keyword>
<sequence>MKLIRSFIQHRNLITKSTINPKSINLSIPENVNSLILLTTPKQLNPLLKYLSQNNETFLNSSKLENLIVASTDTICHSRNAISELWIENNEIINIKNIEKTKKIENKSKLHRQLEPLSVDPIRMSKNWKDIKYDGNININFINLNKNIKANLACTLFENNNYNTCFIIKKGLDNEINGQNLSNIEIEINSNNQISNINYSNKLIEIPLVEDEDLRDEEYQITSFESNMIKSINDQSASGYLIDNSIVTSSKKELFFKLYNKDKEIEKFNEEFYSLVAGGLGWGEKQAFLVVDPIVGNVGNRFVKLYYNKIELKMPKIESKDKTTIQLEVSELEQEFNEVEGKVENEDTIIINNVFSIGSENGIILNGVNHRAHGENIEIEI</sequence>
<evidence type="ECO:0000313" key="2">
    <source>
        <dbReference type="EMBL" id="GMM48457.1"/>
    </source>
</evidence>
<protein>
    <recommendedName>
        <fullName evidence="4">FIST domain-containing protein</fullName>
    </recommendedName>
</protein>
<keyword evidence="1" id="KW-0175">Coiled coil</keyword>
<gene>
    <name evidence="2" type="ORF">DAPK24_050550</name>
</gene>
<comment type="caution">
    <text evidence="2">The sequence shown here is derived from an EMBL/GenBank/DDBJ whole genome shotgun (WGS) entry which is preliminary data.</text>
</comment>
<proteinExistence type="predicted"/>
<feature type="coiled-coil region" evidence="1">
    <location>
        <begin position="322"/>
        <end position="349"/>
    </location>
</feature>
<evidence type="ECO:0000313" key="3">
    <source>
        <dbReference type="Proteomes" id="UP001378960"/>
    </source>
</evidence>
<organism evidence="2 3">
    <name type="scientific">Pichia kluyveri</name>
    <name type="common">Yeast</name>
    <dbReference type="NCBI Taxonomy" id="36015"/>
    <lineage>
        <taxon>Eukaryota</taxon>
        <taxon>Fungi</taxon>
        <taxon>Dikarya</taxon>
        <taxon>Ascomycota</taxon>
        <taxon>Saccharomycotina</taxon>
        <taxon>Pichiomycetes</taxon>
        <taxon>Pichiales</taxon>
        <taxon>Pichiaceae</taxon>
        <taxon>Pichia</taxon>
    </lineage>
</organism>
<dbReference type="EMBL" id="BTGB01000009">
    <property type="protein sequence ID" value="GMM48457.1"/>
    <property type="molecule type" value="Genomic_DNA"/>
</dbReference>
<evidence type="ECO:0000256" key="1">
    <source>
        <dbReference type="SAM" id="Coils"/>
    </source>
</evidence>
<name>A0AAV5RBV5_PICKL</name>
<dbReference type="AlphaFoldDB" id="A0AAV5RBV5"/>
<accession>A0AAV5RBV5</accession>
<reference evidence="2 3" key="1">
    <citation type="journal article" date="2023" name="Elife">
        <title>Identification of key yeast species and microbe-microbe interactions impacting larval growth of Drosophila in the wild.</title>
        <authorList>
            <person name="Mure A."/>
            <person name="Sugiura Y."/>
            <person name="Maeda R."/>
            <person name="Honda K."/>
            <person name="Sakurai N."/>
            <person name="Takahashi Y."/>
            <person name="Watada M."/>
            <person name="Katoh T."/>
            <person name="Gotoh A."/>
            <person name="Gotoh Y."/>
            <person name="Taniguchi I."/>
            <person name="Nakamura K."/>
            <person name="Hayashi T."/>
            <person name="Katayama T."/>
            <person name="Uemura T."/>
            <person name="Hattori Y."/>
        </authorList>
    </citation>
    <scope>NUCLEOTIDE SEQUENCE [LARGE SCALE GENOMIC DNA]</scope>
    <source>
        <strain evidence="2 3">PK-24</strain>
    </source>
</reference>